<dbReference type="Gene3D" id="1.10.10.1150">
    <property type="entry name" value="Coenzyme PQQ synthesis protein D (PqqD)"/>
    <property type="match status" value="1"/>
</dbReference>
<dbReference type="CDD" id="cd01335">
    <property type="entry name" value="Radical_SAM"/>
    <property type="match status" value="1"/>
</dbReference>
<dbReference type="SFLD" id="SFLDG01386">
    <property type="entry name" value="main_SPASM_domain-containing"/>
    <property type="match status" value="1"/>
</dbReference>
<dbReference type="PROSITE" id="PS51918">
    <property type="entry name" value="RADICAL_SAM"/>
    <property type="match status" value="1"/>
</dbReference>
<gene>
    <name evidence="6" type="ORF">ENN47_12620</name>
</gene>
<dbReference type="InterPro" id="IPR050377">
    <property type="entry name" value="Radical_SAM_PqqE_MftC-like"/>
</dbReference>
<sequence>MADSAYLLSPEVRLISTNKGFWEIRLDRNLHRFISQTQGYILSLCDGTNTLNDIINQVARLYDKSFDECLEKVSGFLEEEVLSGAVNYLDRKLSAKINPYEEMKFMFVPQMADDFIVSEELESIGIILTERCDYNCIYCFGSYGRASTQAKELTLDKAISIIREARSLSAEHIILSGGDPFEYRGILDILDVVRLEGFRSCEISSKGIRLTKEFIKDLKKTGLKRIQISIDSLNADSNDYLSGTARSLEYAFRAIFWSRWYGIDVSARSTVTRMNYKEIGAFIDSLCHMGIKQIRLVSVIPVGKALAEMALSSKEANYVSGLVEAARSEHKEAQIEFFSPKAGSPLYCSGGKTSLFVYPDGDVSICDLASQIKNNFHLGNVYNDSLKNCLRRSRTVNTNSIEACRQCAAREVCNGGCRIISYSFYRNLDSPYPLCNMAGNNSSTTNNSFLDFQEGKGYEE</sequence>
<dbReference type="SUPFAM" id="SSF102114">
    <property type="entry name" value="Radical SAM enzymes"/>
    <property type="match status" value="1"/>
</dbReference>
<evidence type="ECO:0000256" key="2">
    <source>
        <dbReference type="ARBA" id="ARBA00022723"/>
    </source>
</evidence>
<dbReference type="SFLD" id="SFLDS00029">
    <property type="entry name" value="Radical_SAM"/>
    <property type="match status" value="1"/>
</dbReference>
<dbReference type="InterPro" id="IPR007197">
    <property type="entry name" value="rSAM"/>
</dbReference>
<evidence type="ECO:0000259" key="5">
    <source>
        <dbReference type="PROSITE" id="PS51918"/>
    </source>
</evidence>
<protein>
    <submittedName>
        <fullName evidence="6">Radical SAM protein</fullName>
    </submittedName>
</protein>
<dbReference type="GO" id="GO:0003824">
    <property type="term" value="F:catalytic activity"/>
    <property type="evidence" value="ECO:0007669"/>
    <property type="project" value="InterPro"/>
</dbReference>
<dbReference type="Pfam" id="PF04055">
    <property type="entry name" value="Radical_SAM"/>
    <property type="match status" value="1"/>
</dbReference>
<dbReference type="InterPro" id="IPR008792">
    <property type="entry name" value="PQQD"/>
</dbReference>
<dbReference type="PANTHER" id="PTHR11228:SF7">
    <property type="entry name" value="PQQA PEPTIDE CYCLASE"/>
    <property type="match status" value="1"/>
</dbReference>
<evidence type="ECO:0000313" key="6">
    <source>
        <dbReference type="EMBL" id="HDP78991.1"/>
    </source>
</evidence>
<feature type="domain" description="Radical SAM core" evidence="5">
    <location>
        <begin position="118"/>
        <end position="341"/>
    </location>
</feature>
<dbReference type="InterPro" id="IPR006638">
    <property type="entry name" value="Elp3/MiaA/NifB-like_rSAM"/>
</dbReference>
<dbReference type="PANTHER" id="PTHR11228">
    <property type="entry name" value="RADICAL SAM DOMAIN PROTEIN"/>
    <property type="match status" value="1"/>
</dbReference>
<keyword evidence="1" id="KW-0949">S-adenosyl-L-methionine</keyword>
<dbReference type="Gene3D" id="3.20.20.70">
    <property type="entry name" value="Aldolase class I"/>
    <property type="match status" value="1"/>
</dbReference>
<dbReference type="Pfam" id="PF13186">
    <property type="entry name" value="SPASM"/>
    <property type="match status" value="1"/>
</dbReference>
<dbReference type="GO" id="GO:0046872">
    <property type="term" value="F:metal ion binding"/>
    <property type="evidence" value="ECO:0007669"/>
    <property type="project" value="UniProtKB-KW"/>
</dbReference>
<dbReference type="NCBIfam" id="TIGR04085">
    <property type="entry name" value="rSAM_more_4Fe4S"/>
    <property type="match status" value="1"/>
</dbReference>
<keyword evidence="4" id="KW-0411">Iron-sulfur</keyword>
<dbReference type="InterPro" id="IPR013785">
    <property type="entry name" value="Aldolase_TIM"/>
</dbReference>
<evidence type="ECO:0000256" key="4">
    <source>
        <dbReference type="ARBA" id="ARBA00023014"/>
    </source>
</evidence>
<dbReference type="SFLD" id="SFLDG01067">
    <property type="entry name" value="SPASM/twitch_domain_containing"/>
    <property type="match status" value="1"/>
</dbReference>
<dbReference type="GO" id="GO:0051536">
    <property type="term" value="F:iron-sulfur cluster binding"/>
    <property type="evidence" value="ECO:0007669"/>
    <property type="project" value="UniProtKB-KW"/>
</dbReference>
<comment type="caution">
    <text evidence="6">The sequence shown here is derived from an EMBL/GenBank/DDBJ whole genome shotgun (WGS) entry which is preliminary data.</text>
</comment>
<dbReference type="InterPro" id="IPR058240">
    <property type="entry name" value="rSAM_sf"/>
</dbReference>
<dbReference type="AlphaFoldDB" id="A0A7C1CYF9"/>
<reference evidence="6" key="1">
    <citation type="journal article" date="2020" name="mSystems">
        <title>Genome- and Community-Level Interaction Insights into Carbon Utilization and Element Cycling Functions of Hydrothermarchaeota in Hydrothermal Sediment.</title>
        <authorList>
            <person name="Zhou Z."/>
            <person name="Liu Y."/>
            <person name="Xu W."/>
            <person name="Pan J."/>
            <person name="Luo Z.H."/>
            <person name="Li M."/>
        </authorList>
    </citation>
    <scope>NUCLEOTIDE SEQUENCE [LARGE SCALE GENOMIC DNA]</scope>
    <source>
        <strain evidence="6">SpSt-1179</strain>
    </source>
</reference>
<evidence type="ECO:0000256" key="3">
    <source>
        <dbReference type="ARBA" id="ARBA00023004"/>
    </source>
</evidence>
<keyword evidence="2" id="KW-0479">Metal-binding</keyword>
<dbReference type="InterPro" id="IPR023885">
    <property type="entry name" value="4Fe4S-binding_SPASM_dom"/>
</dbReference>
<organism evidence="6">
    <name type="scientific">Mesotoga infera</name>
    <dbReference type="NCBI Taxonomy" id="1236046"/>
    <lineage>
        <taxon>Bacteria</taxon>
        <taxon>Thermotogati</taxon>
        <taxon>Thermotogota</taxon>
        <taxon>Thermotogae</taxon>
        <taxon>Kosmotogales</taxon>
        <taxon>Kosmotogaceae</taxon>
        <taxon>Mesotoga</taxon>
    </lineage>
</organism>
<dbReference type="EMBL" id="DSBT01000392">
    <property type="protein sequence ID" value="HDP78991.1"/>
    <property type="molecule type" value="Genomic_DNA"/>
</dbReference>
<dbReference type="SMART" id="SM00729">
    <property type="entry name" value="Elp3"/>
    <property type="match status" value="1"/>
</dbReference>
<name>A0A7C1CYF9_9BACT</name>
<evidence type="ECO:0000256" key="1">
    <source>
        <dbReference type="ARBA" id="ARBA00022691"/>
    </source>
</evidence>
<proteinExistence type="predicted"/>
<dbReference type="InterPro" id="IPR041881">
    <property type="entry name" value="PqqD_sf"/>
</dbReference>
<keyword evidence="3" id="KW-0408">Iron</keyword>
<dbReference type="Pfam" id="PF05402">
    <property type="entry name" value="PqqD"/>
    <property type="match status" value="1"/>
</dbReference>
<dbReference type="Proteomes" id="UP000886198">
    <property type="component" value="Unassembled WGS sequence"/>
</dbReference>
<accession>A0A7C1CYF9</accession>